<dbReference type="PANTHER" id="PTHR28595:SF1">
    <property type="entry name" value="LARGE RIBOSOMAL SUBUNIT PROTEIN ML54"/>
    <property type="match status" value="1"/>
</dbReference>
<dbReference type="InterPro" id="IPR013870">
    <property type="entry name" value="Ribosomal_mL54"/>
</dbReference>
<feature type="compositionally biased region" description="Low complexity" evidence="8">
    <location>
        <begin position="11"/>
        <end position="29"/>
    </location>
</feature>
<keyword evidence="2" id="KW-0809">Transit peptide</keyword>
<sequence>MICRSCLRAASRSSKPTLSSVRSSSRPLSNTPALRNATPISVNISTQTVPGRTPPPATSTSAAQPFSAPITPAGSPQLKKDAAAVAEKKATPLVRSSVPAGTPLKGLNFLKDKSDPVAMADDEYPEWLWTILDRQEKKGEGAGAGDLFSKSKKQRRLAAKRLRKEQLANPELLVPKVPVYEQTVDLPASDGSLEGAVKAIEARDGLTKAMRGKRRADIKEKNFLKAMG</sequence>
<dbReference type="Pfam" id="PF08561">
    <property type="entry name" value="Ribosomal_L37"/>
    <property type="match status" value="1"/>
</dbReference>
<accession>A0A6A5TGG9</accession>
<evidence type="ECO:0000256" key="3">
    <source>
        <dbReference type="ARBA" id="ARBA00022980"/>
    </source>
</evidence>
<evidence type="ECO:0000256" key="4">
    <source>
        <dbReference type="ARBA" id="ARBA00023128"/>
    </source>
</evidence>
<evidence type="ECO:0000313" key="10">
    <source>
        <dbReference type="Proteomes" id="UP000800035"/>
    </source>
</evidence>
<evidence type="ECO:0000256" key="2">
    <source>
        <dbReference type="ARBA" id="ARBA00022946"/>
    </source>
</evidence>
<keyword evidence="5" id="KW-0687">Ribonucleoprotein</keyword>
<keyword evidence="10" id="KW-1185">Reference proteome</keyword>
<organism evidence="9 10">
    <name type="scientific">Byssothecium circinans</name>
    <dbReference type="NCBI Taxonomy" id="147558"/>
    <lineage>
        <taxon>Eukaryota</taxon>
        <taxon>Fungi</taxon>
        <taxon>Dikarya</taxon>
        <taxon>Ascomycota</taxon>
        <taxon>Pezizomycotina</taxon>
        <taxon>Dothideomycetes</taxon>
        <taxon>Pleosporomycetidae</taxon>
        <taxon>Pleosporales</taxon>
        <taxon>Massarineae</taxon>
        <taxon>Massarinaceae</taxon>
        <taxon>Byssothecium</taxon>
    </lineage>
</organism>
<keyword evidence="4" id="KW-0496">Mitochondrion</keyword>
<evidence type="ECO:0000256" key="6">
    <source>
        <dbReference type="ARBA" id="ARBA00033752"/>
    </source>
</evidence>
<reference evidence="9" key="1">
    <citation type="journal article" date="2020" name="Stud. Mycol.">
        <title>101 Dothideomycetes genomes: a test case for predicting lifestyles and emergence of pathogens.</title>
        <authorList>
            <person name="Haridas S."/>
            <person name="Albert R."/>
            <person name="Binder M."/>
            <person name="Bloem J."/>
            <person name="Labutti K."/>
            <person name="Salamov A."/>
            <person name="Andreopoulos B."/>
            <person name="Baker S."/>
            <person name="Barry K."/>
            <person name="Bills G."/>
            <person name="Bluhm B."/>
            <person name="Cannon C."/>
            <person name="Castanera R."/>
            <person name="Culley D."/>
            <person name="Daum C."/>
            <person name="Ezra D."/>
            <person name="Gonzalez J."/>
            <person name="Henrissat B."/>
            <person name="Kuo A."/>
            <person name="Liang C."/>
            <person name="Lipzen A."/>
            <person name="Lutzoni F."/>
            <person name="Magnuson J."/>
            <person name="Mondo S."/>
            <person name="Nolan M."/>
            <person name="Ohm R."/>
            <person name="Pangilinan J."/>
            <person name="Park H.-J."/>
            <person name="Ramirez L."/>
            <person name="Alfaro M."/>
            <person name="Sun H."/>
            <person name="Tritt A."/>
            <person name="Yoshinaga Y."/>
            <person name="Zwiers L.-H."/>
            <person name="Turgeon B."/>
            <person name="Goodwin S."/>
            <person name="Spatafora J."/>
            <person name="Crous P."/>
            <person name="Grigoriev I."/>
        </authorList>
    </citation>
    <scope>NUCLEOTIDE SEQUENCE</scope>
    <source>
        <strain evidence="9">CBS 675.92</strain>
    </source>
</reference>
<protein>
    <recommendedName>
        <fullName evidence="7">Large ribosomal subunit protein mL54</fullName>
    </recommendedName>
</protein>
<gene>
    <name evidence="9" type="ORF">CC80DRAFT_480409</name>
</gene>
<keyword evidence="3" id="KW-0689">Ribosomal protein</keyword>
<dbReference type="GO" id="GO:0005762">
    <property type="term" value="C:mitochondrial large ribosomal subunit"/>
    <property type="evidence" value="ECO:0007669"/>
    <property type="project" value="TreeGrafter"/>
</dbReference>
<dbReference type="PANTHER" id="PTHR28595">
    <property type="entry name" value="39S RIBOSOMAL PROTEIN L54, MITOCHONDRIAL"/>
    <property type="match status" value="1"/>
</dbReference>
<evidence type="ECO:0000256" key="7">
    <source>
        <dbReference type="ARBA" id="ARBA00035179"/>
    </source>
</evidence>
<evidence type="ECO:0000256" key="5">
    <source>
        <dbReference type="ARBA" id="ARBA00023274"/>
    </source>
</evidence>
<comment type="subcellular location">
    <subcellularLocation>
        <location evidence="1">Mitochondrion</location>
    </subcellularLocation>
</comment>
<proteinExistence type="inferred from homology"/>
<dbReference type="AlphaFoldDB" id="A0A6A5TGG9"/>
<evidence type="ECO:0000256" key="1">
    <source>
        <dbReference type="ARBA" id="ARBA00004173"/>
    </source>
</evidence>
<name>A0A6A5TGG9_9PLEO</name>
<dbReference type="GO" id="GO:0003735">
    <property type="term" value="F:structural constituent of ribosome"/>
    <property type="evidence" value="ECO:0007669"/>
    <property type="project" value="TreeGrafter"/>
</dbReference>
<feature type="region of interest" description="Disordered" evidence="8">
    <location>
        <begin position="11"/>
        <end position="80"/>
    </location>
</feature>
<evidence type="ECO:0000313" key="9">
    <source>
        <dbReference type="EMBL" id="KAF1951943.1"/>
    </source>
</evidence>
<comment type="similarity">
    <text evidence="6">Belongs to the mitochondrion-specific ribosomal protein mL54 family.</text>
</comment>
<feature type="compositionally biased region" description="Low complexity" evidence="8">
    <location>
        <begin position="58"/>
        <end position="69"/>
    </location>
</feature>
<dbReference type="EMBL" id="ML977014">
    <property type="protein sequence ID" value="KAF1951943.1"/>
    <property type="molecule type" value="Genomic_DNA"/>
</dbReference>
<dbReference type="OrthoDB" id="10252718at2759"/>
<evidence type="ECO:0000256" key="8">
    <source>
        <dbReference type="SAM" id="MobiDB-lite"/>
    </source>
</evidence>
<feature type="compositionally biased region" description="Polar residues" evidence="8">
    <location>
        <begin position="30"/>
        <end position="50"/>
    </location>
</feature>
<dbReference type="Proteomes" id="UP000800035">
    <property type="component" value="Unassembled WGS sequence"/>
</dbReference>